<protein>
    <submittedName>
        <fullName evidence="1">Uncharacterized protein</fullName>
    </submittedName>
</protein>
<comment type="caution">
    <text evidence="1">The sequence shown here is derived from an EMBL/GenBank/DDBJ whole genome shotgun (WGS) entry which is preliminary data.</text>
</comment>
<keyword evidence="2" id="KW-1185">Reference proteome</keyword>
<dbReference type="EMBL" id="JAOPJF010000108">
    <property type="protein sequence ID" value="KAK1139425.1"/>
    <property type="molecule type" value="Genomic_DNA"/>
</dbReference>
<dbReference type="Proteomes" id="UP001177260">
    <property type="component" value="Unassembled WGS sequence"/>
</dbReference>
<evidence type="ECO:0000313" key="2">
    <source>
        <dbReference type="Proteomes" id="UP001177260"/>
    </source>
</evidence>
<name>A0ACC3APF5_9EURO</name>
<reference evidence="1 2" key="1">
    <citation type="journal article" date="2023" name="ACS Omega">
        <title>Identification of the Neoaspergillic Acid Biosynthesis Gene Cluster by Establishing an In Vitro CRISPR-Ribonucleoprotein Genetic System in Aspergillus melleus.</title>
        <authorList>
            <person name="Yuan B."/>
            <person name="Grau M.F."/>
            <person name="Murata R.M."/>
            <person name="Torok T."/>
            <person name="Venkateswaran K."/>
            <person name="Stajich J.E."/>
            <person name="Wang C.C.C."/>
        </authorList>
    </citation>
    <scope>NUCLEOTIDE SEQUENCE [LARGE SCALE GENOMIC DNA]</scope>
    <source>
        <strain evidence="1 2">IMV 1140</strain>
    </source>
</reference>
<accession>A0ACC3APF5</accession>
<evidence type="ECO:0000313" key="1">
    <source>
        <dbReference type="EMBL" id="KAK1139425.1"/>
    </source>
</evidence>
<organism evidence="1 2">
    <name type="scientific">Aspergillus melleus</name>
    <dbReference type="NCBI Taxonomy" id="138277"/>
    <lineage>
        <taxon>Eukaryota</taxon>
        <taxon>Fungi</taxon>
        <taxon>Dikarya</taxon>
        <taxon>Ascomycota</taxon>
        <taxon>Pezizomycotina</taxon>
        <taxon>Eurotiomycetes</taxon>
        <taxon>Eurotiomycetidae</taxon>
        <taxon>Eurotiales</taxon>
        <taxon>Aspergillaceae</taxon>
        <taxon>Aspergillus</taxon>
        <taxon>Aspergillus subgen. Circumdati</taxon>
    </lineage>
</organism>
<proteinExistence type="predicted"/>
<gene>
    <name evidence="1" type="ORF">N8T08_000788</name>
</gene>
<sequence>MQYITAQDVRYLHNRNAATNDRQANADECPDGGYCKSYQNCVGGGCCDKLDIACGTDSCYDPDDSTSGDGDERPGSGAVGAAGISGSNGEGNPRLSHLGPVLIIP</sequence>